<protein>
    <submittedName>
        <fullName evidence="2">Uncharacterized protein</fullName>
    </submittedName>
</protein>
<dbReference type="EMBL" id="JAAAID010000148">
    <property type="protein sequence ID" value="KAG0021637.1"/>
    <property type="molecule type" value="Genomic_DNA"/>
</dbReference>
<comment type="caution">
    <text evidence="2">The sequence shown here is derived from an EMBL/GenBank/DDBJ whole genome shotgun (WGS) entry which is preliminary data.</text>
</comment>
<gene>
    <name evidence="2" type="ORF">BGZ80_001998</name>
</gene>
<accession>A0A9P6N308</accession>
<feature type="compositionally biased region" description="Polar residues" evidence="1">
    <location>
        <begin position="224"/>
        <end position="244"/>
    </location>
</feature>
<organism evidence="2 3">
    <name type="scientific">Entomortierella chlamydospora</name>
    <dbReference type="NCBI Taxonomy" id="101097"/>
    <lineage>
        <taxon>Eukaryota</taxon>
        <taxon>Fungi</taxon>
        <taxon>Fungi incertae sedis</taxon>
        <taxon>Mucoromycota</taxon>
        <taxon>Mortierellomycotina</taxon>
        <taxon>Mortierellomycetes</taxon>
        <taxon>Mortierellales</taxon>
        <taxon>Mortierellaceae</taxon>
        <taxon>Entomortierella</taxon>
    </lineage>
</organism>
<dbReference type="AlphaFoldDB" id="A0A9P6N308"/>
<dbReference type="Proteomes" id="UP000703661">
    <property type="component" value="Unassembled WGS sequence"/>
</dbReference>
<feature type="region of interest" description="Disordered" evidence="1">
    <location>
        <begin position="219"/>
        <end position="254"/>
    </location>
</feature>
<evidence type="ECO:0000313" key="3">
    <source>
        <dbReference type="Proteomes" id="UP000703661"/>
    </source>
</evidence>
<sequence>MDHAKLIGRIVQEARKWAPKKLPEDVQFSETKVPDFGGAITWSKKTKNEKDRDVAINRSPFPEADKYYWRPVIGAKESNVRTGAGAMGWHAQRIQRQDFCVVLIGDLIHWQLHDPIVHNMLDTLQARYGDLAYHLGFGPPLCPLPNDMRLKFVRDDLLSPIRPSKIVKLKDTIILGATHQTMDDKTFQRRLTDTLIKIRKARPNALIIYRNNPVGYPNCPSKANGFNSNKVKQNREQQQPTTIKSGKFKGRNLE</sequence>
<keyword evidence="3" id="KW-1185">Reference proteome</keyword>
<evidence type="ECO:0000313" key="2">
    <source>
        <dbReference type="EMBL" id="KAG0021637.1"/>
    </source>
</evidence>
<reference evidence="2" key="1">
    <citation type="journal article" date="2020" name="Fungal Divers.">
        <title>Resolving the Mortierellaceae phylogeny through synthesis of multi-gene phylogenetics and phylogenomics.</title>
        <authorList>
            <person name="Vandepol N."/>
            <person name="Liber J."/>
            <person name="Desiro A."/>
            <person name="Na H."/>
            <person name="Kennedy M."/>
            <person name="Barry K."/>
            <person name="Grigoriev I.V."/>
            <person name="Miller A.N."/>
            <person name="O'Donnell K."/>
            <person name="Stajich J.E."/>
            <person name="Bonito G."/>
        </authorList>
    </citation>
    <scope>NUCLEOTIDE SEQUENCE</scope>
    <source>
        <strain evidence="2">NRRL 2769</strain>
    </source>
</reference>
<proteinExistence type="predicted"/>
<evidence type="ECO:0000256" key="1">
    <source>
        <dbReference type="SAM" id="MobiDB-lite"/>
    </source>
</evidence>
<name>A0A9P6N308_9FUNG</name>